<protein>
    <submittedName>
        <fullName evidence="2">Amyloid beta A4 protein-binding family A member 2</fullName>
    </submittedName>
</protein>
<gene>
    <name evidence="2" type="ORF">CGI_10018734</name>
</gene>
<dbReference type="HOGENOM" id="CLU_1005597_0_0_1"/>
<sequence>MMEKCAEETQELKELKDFLEGIGGCITDDTLYSMRTILQGPGDQHLELHIMVFELESFQAEIHKMRLWLAETISAHPGQILMTALENRRIVVTFMIKERHVDTFLKFLQTDDGQIAASRRRVENIIINKRVIKIDPLKCWIKDNRKTLLDEIDSDFIETTISHMEVVPCEVIGPKMKGEMLGIVIVESGWGSIVLTVVLVNMYPSGPTARCGQLNIGESACSDSLSQPTSKNQTVVKLTVVPCAPVVEVLIKRPDVKYQLGFSVQNGVNNSKLQRSR</sequence>
<organism evidence="2">
    <name type="scientific">Magallana gigas</name>
    <name type="common">Pacific oyster</name>
    <name type="synonym">Crassostrea gigas</name>
    <dbReference type="NCBI Taxonomy" id="29159"/>
    <lineage>
        <taxon>Eukaryota</taxon>
        <taxon>Metazoa</taxon>
        <taxon>Spiralia</taxon>
        <taxon>Lophotrochozoa</taxon>
        <taxon>Mollusca</taxon>
        <taxon>Bivalvia</taxon>
        <taxon>Autobranchia</taxon>
        <taxon>Pteriomorphia</taxon>
        <taxon>Ostreida</taxon>
        <taxon>Ostreoidea</taxon>
        <taxon>Ostreidae</taxon>
        <taxon>Magallana</taxon>
    </lineage>
</organism>
<dbReference type="PANTHER" id="PTHR12345">
    <property type="entry name" value="SYNTENIN RELATED"/>
    <property type="match status" value="1"/>
</dbReference>
<dbReference type="GO" id="GO:0005737">
    <property type="term" value="C:cytoplasm"/>
    <property type="evidence" value="ECO:0007669"/>
    <property type="project" value="TreeGrafter"/>
</dbReference>
<dbReference type="GO" id="GO:0005886">
    <property type="term" value="C:plasma membrane"/>
    <property type="evidence" value="ECO:0007669"/>
    <property type="project" value="TreeGrafter"/>
</dbReference>
<dbReference type="PANTHER" id="PTHR12345:SF16">
    <property type="entry name" value="X11L, ISOFORM F-RELATED"/>
    <property type="match status" value="1"/>
</dbReference>
<evidence type="ECO:0000256" key="1">
    <source>
        <dbReference type="ARBA" id="ARBA00022737"/>
    </source>
</evidence>
<proteinExistence type="predicted"/>
<evidence type="ECO:0000313" key="2">
    <source>
        <dbReference type="EMBL" id="EKC30055.1"/>
    </source>
</evidence>
<dbReference type="EMBL" id="JH818597">
    <property type="protein sequence ID" value="EKC30055.1"/>
    <property type="molecule type" value="Genomic_DNA"/>
</dbReference>
<name>K1QMK7_MAGGI</name>
<keyword evidence="1" id="KW-0677">Repeat</keyword>
<reference evidence="2" key="1">
    <citation type="journal article" date="2012" name="Nature">
        <title>The oyster genome reveals stress adaptation and complexity of shell formation.</title>
        <authorList>
            <person name="Zhang G."/>
            <person name="Fang X."/>
            <person name="Guo X."/>
            <person name="Li L."/>
            <person name="Luo R."/>
            <person name="Xu F."/>
            <person name="Yang P."/>
            <person name="Zhang L."/>
            <person name="Wang X."/>
            <person name="Qi H."/>
            <person name="Xiong Z."/>
            <person name="Que H."/>
            <person name="Xie Y."/>
            <person name="Holland P.W."/>
            <person name="Paps J."/>
            <person name="Zhu Y."/>
            <person name="Wu F."/>
            <person name="Chen Y."/>
            <person name="Wang J."/>
            <person name="Peng C."/>
            <person name="Meng J."/>
            <person name="Yang L."/>
            <person name="Liu J."/>
            <person name="Wen B."/>
            <person name="Zhang N."/>
            <person name="Huang Z."/>
            <person name="Zhu Q."/>
            <person name="Feng Y."/>
            <person name="Mount A."/>
            <person name="Hedgecock D."/>
            <person name="Xu Z."/>
            <person name="Liu Y."/>
            <person name="Domazet-Loso T."/>
            <person name="Du Y."/>
            <person name="Sun X."/>
            <person name="Zhang S."/>
            <person name="Liu B."/>
            <person name="Cheng P."/>
            <person name="Jiang X."/>
            <person name="Li J."/>
            <person name="Fan D."/>
            <person name="Wang W."/>
            <person name="Fu W."/>
            <person name="Wang T."/>
            <person name="Wang B."/>
            <person name="Zhang J."/>
            <person name="Peng Z."/>
            <person name="Li Y."/>
            <person name="Li N."/>
            <person name="Wang J."/>
            <person name="Chen M."/>
            <person name="He Y."/>
            <person name="Tan F."/>
            <person name="Song X."/>
            <person name="Zheng Q."/>
            <person name="Huang R."/>
            <person name="Yang H."/>
            <person name="Du X."/>
            <person name="Chen L."/>
            <person name="Yang M."/>
            <person name="Gaffney P.M."/>
            <person name="Wang S."/>
            <person name="Luo L."/>
            <person name="She Z."/>
            <person name="Ming Y."/>
            <person name="Huang W."/>
            <person name="Zhang S."/>
            <person name="Huang B."/>
            <person name="Zhang Y."/>
            <person name="Qu T."/>
            <person name="Ni P."/>
            <person name="Miao G."/>
            <person name="Wang J."/>
            <person name="Wang Q."/>
            <person name="Steinberg C.E."/>
            <person name="Wang H."/>
            <person name="Li N."/>
            <person name="Qian L."/>
            <person name="Zhang G."/>
            <person name="Li Y."/>
            <person name="Yang H."/>
            <person name="Liu X."/>
            <person name="Wang J."/>
            <person name="Yin Y."/>
            <person name="Wang J."/>
        </authorList>
    </citation>
    <scope>NUCLEOTIDE SEQUENCE [LARGE SCALE GENOMIC DNA]</scope>
    <source>
        <strain evidence="2">05x7-T-G4-1.051#20</strain>
    </source>
</reference>
<dbReference type="GO" id="GO:0007268">
    <property type="term" value="P:chemical synaptic transmission"/>
    <property type="evidence" value="ECO:0007669"/>
    <property type="project" value="TreeGrafter"/>
</dbReference>
<dbReference type="InParanoid" id="K1QMK7"/>
<dbReference type="AlphaFoldDB" id="K1QMK7"/>
<dbReference type="InterPro" id="IPR051230">
    <property type="entry name" value="APP-Binding"/>
</dbReference>
<dbReference type="GO" id="GO:0043197">
    <property type="term" value="C:dendritic spine"/>
    <property type="evidence" value="ECO:0007669"/>
    <property type="project" value="TreeGrafter"/>
</dbReference>
<accession>K1QMK7</accession>